<organism evidence="2 3">
    <name type="scientific">Eucalyptus globulus</name>
    <name type="common">Tasmanian blue gum</name>
    <dbReference type="NCBI Taxonomy" id="34317"/>
    <lineage>
        <taxon>Eukaryota</taxon>
        <taxon>Viridiplantae</taxon>
        <taxon>Streptophyta</taxon>
        <taxon>Embryophyta</taxon>
        <taxon>Tracheophyta</taxon>
        <taxon>Spermatophyta</taxon>
        <taxon>Magnoliopsida</taxon>
        <taxon>eudicotyledons</taxon>
        <taxon>Gunneridae</taxon>
        <taxon>Pentapetalae</taxon>
        <taxon>rosids</taxon>
        <taxon>malvids</taxon>
        <taxon>Myrtales</taxon>
        <taxon>Myrtaceae</taxon>
        <taxon>Myrtoideae</taxon>
        <taxon>Eucalypteae</taxon>
        <taxon>Eucalyptus</taxon>
    </lineage>
</organism>
<name>A0ABD3KE55_EUCGL</name>
<comment type="caution">
    <text evidence="2">The sequence shown here is derived from an EMBL/GenBank/DDBJ whole genome shotgun (WGS) entry which is preliminary data.</text>
</comment>
<keyword evidence="3" id="KW-1185">Reference proteome</keyword>
<sequence>MKRSANTDPVIISIYVESPSSSSSRNPNHPTTKIKPSSFLENPQIPGTDGYDRRAQLLAYARGMRTSGGSQPAAQRTEHRKSGWSAQAGPKRLRICLDRILRRRNKSRRYERLGSDDEEEERSVTPERANQRSKMPFYRKFRRMLGKLSCGWKCAKGSS</sequence>
<protein>
    <submittedName>
        <fullName evidence="2">Uncharacterized protein</fullName>
    </submittedName>
</protein>
<dbReference type="EMBL" id="JBJKBG010000006">
    <property type="protein sequence ID" value="KAL3736649.1"/>
    <property type="molecule type" value="Genomic_DNA"/>
</dbReference>
<evidence type="ECO:0000313" key="2">
    <source>
        <dbReference type="EMBL" id="KAL3736649.1"/>
    </source>
</evidence>
<evidence type="ECO:0000256" key="1">
    <source>
        <dbReference type="SAM" id="MobiDB-lite"/>
    </source>
</evidence>
<proteinExistence type="predicted"/>
<gene>
    <name evidence="2" type="ORF">ACJRO7_025571</name>
</gene>
<accession>A0ABD3KE55</accession>
<evidence type="ECO:0000313" key="3">
    <source>
        <dbReference type="Proteomes" id="UP001634007"/>
    </source>
</evidence>
<feature type="region of interest" description="Disordered" evidence="1">
    <location>
        <begin position="107"/>
        <end position="132"/>
    </location>
</feature>
<feature type="compositionally biased region" description="Polar residues" evidence="1">
    <location>
        <begin position="25"/>
        <end position="41"/>
    </location>
</feature>
<dbReference type="AlphaFoldDB" id="A0ABD3KE55"/>
<feature type="region of interest" description="Disordered" evidence="1">
    <location>
        <begin position="16"/>
        <end position="88"/>
    </location>
</feature>
<dbReference type="Proteomes" id="UP001634007">
    <property type="component" value="Unassembled WGS sequence"/>
</dbReference>
<reference evidence="2 3" key="1">
    <citation type="submission" date="2024-11" db="EMBL/GenBank/DDBJ databases">
        <title>Chromosome-level genome assembly of Eucalyptus globulus Labill. provides insights into its genome evolution.</title>
        <authorList>
            <person name="Li X."/>
        </authorList>
    </citation>
    <scope>NUCLEOTIDE SEQUENCE [LARGE SCALE GENOMIC DNA]</scope>
    <source>
        <strain evidence="2">CL2024</strain>
        <tissue evidence="2">Fresh tender leaves</tissue>
    </source>
</reference>